<reference evidence="1 2" key="1">
    <citation type="submission" date="2019-04" db="EMBL/GenBank/DDBJ databases">
        <title>Aspergillus burnettii sp. nov., novel species from soil in southeast Queensland.</title>
        <authorList>
            <person name="Gilchrist C.L.M."/>
            <person name="Pitt J.I."/>
            <person name="Lange L."/>
            <person name="Lacey H.J."/>
            <person name="Vuong D."/>
            <person name="Midgley D.J."/>
            <person name="Greenfield P."/>
            <person name="Bradbury M."/>
            <person name="Lacey E."/>
            <person name="Busk P.K."/>
            <person name="Pilgaard B."/>
            <person name="Chooi Y.H."/>
            <person name="Piggott A.M."/>
        </authorList>
    </citation>
    <scope>NUCLEOTIDE SEQUENCE [LARGE SCALE GENOMIC DNA]</scope>
    <source>
        <strain evidence="1 2">FRR 5400</strain>
    </source>
</reference>
<sequence length="174" mass="19597">MELQEAVYFLEKSLVKKVFLRDKEETAQLLKELNYLPLAITQAAACINISDISISKYLTLLHGTKDNVIRLMSRQFHDSTRYKGSQNAVATAWLISFKQIQKTDEAAAQLLAFVSCIEPKAILQCFLPDFGSEEEREHAIGTLRGYAFLAKWDDFLFDMHSLVGDADMGSGRGN</sequence>
<protein>
    <submittedName>
        <fullName evidence="1">Uncharacterized protein</fullName>
    </submittedName>
</protein>
<keyword evidence="2" id="KW-1185">Reference proteome</keyword>
<dbReference type="PANTHER" id="PTHR46082">
    <property type="entry name" value="ATP/GTP-BINDING PROTEIN-RELATED"/>
    <property type="match status" value="1"/>
</dbReference>
<proteinExistence type="predicted"/>
<dbReference type="PANTHER" id="PTHR46082:SF6">
    <property type="entry name" value="AAA+ ATPASE DOMAIN-CONTAINING PROTEIN-RELATED"/>
    <property type="match status" value="1"/>
</dbReference>
<name>A0A8H6E132_PETAA</name>
<dbReference type="EMBL" id="SPNV01000431">
    <property type="protein sequence ID" value="KAF5855452.1"/>
    <property type="molecule type" value="Genomic_DNA"/>
</dbReference>
<evidence type="ECO:0000313" key="1">
    <source>
        <dbReference type="EMBL" id="KAF5855452.1"/>
    </source>
</evidence>
<organism evidence="1 2">
    <name type="scientific">Petromyces alliaceus</name>
    <name type="common">Aspergillus alliaceus</name>
    <dbReference type="NCBI Taxonomy" id="209559"/>
    <lineage>
        <taxon>Eukaryota</taxon>
        <taxon>Fungi</taxon>
        <taxon>Dikarya</taxon>
        <taxon>Ascomycota</taxon>
        <taxon>Pezizomycotina</taxon>
        <taxon>Eurotiomycetes</taxon>
        <taxon>Eurotiomycetidae</taxon>
        <taxon>Eurotiales</taxon>
        <taxon>Aspergillaceae</taxon>
        <taxon>Aspergillus</taxon>
        <taxon>Aspergillus subgen. Circumdati</taxon>
    </lineage>
</organism>
<gene>
    <name evidence="1" type="ORF">ETB97_009201</name>
</gene>
<comment type="caution">
    <text evidence="1">The sequence shown here is derived from an EMBL/GenBank/DDBJ whole genome shotgun (WGS) entry which is preliminary data.</text>
</comment>
<dbReference type="Proteomes" id="UP000541154">
    <property type="component" value="Unassembled WGS sequence"/>
</dbReference>
<evidence type="ECO:0000313" key="2">
    <source>
        <dbReference type="Proteomes" id="UP000541154"/>
    </source>
</evidence>
<accession>A0A8H6E132</accession>
<dbReference type="AlphaFoldDB" id="A0A8H6E132"/>
<dbReference type="InterPro" id="IPR053137">
    <property type="entry name" value="NLR-like"/>
</dbReference>